<accession>A0AA41VEH6</accession>
<feature type="region of interest" description="Disordered" evidence="1">
    <location>
        <begin position="33"/>
        <end position="66"/>
    </location>
</feature>
<reference evidence="3" key="1">
    <citation type="submission" date="2022-03" db="EMBL/GenBank/DDBJ databases">
        <title>A functionally conserved STORR gene fusion in Papaver species that diverged 16.8 million years ago.</title>
        <authorList>
            <person name="Catania T."/>
        </authorList>
    </citation>
    <scope>NUCLEOTIDE SEQUENCE</scope>
    <source>
        <strain evidence="3">S-191538</strain>
    </source>
</reference>
<dbReference type="Proteomes" id="UP001177140">
    <property type="component" value="Unassembled WGS sequence"/>
</dbReference>
<evidence type="ECO:0000313" key="4">
    <source>
        <dbReference type="Proteomes" id="UP001177140"/>
    </source>
</evidence>
<protein>
    <submittedName>
        <fullName evidence="3">Uncharacterized protein</fullName>
    </submittedName>
</protein>
<keyword evidence="2" id="KW-0812">Transmembrane</keyword>
<keyword evidence="2" id="KW-1133">Transmembrane helix</keyword>
<dbReference type="EMBL" id="JAJJMA010204499">
    <property type="protein sequence ID" value="MCL7039738.1"/>
    <property type="molecule type" value="Genomic_DNA"/>
</dbReference>
<dbReference type="PANTHER" id="PTHR37224">
    <property type="entry name" value="OS02G0804400 PROTEIN"/>
    <property type="match status" value="1"/>
</dbReference>
<gene>
    <name evidence="3" type="ORF">MKW94_005476</name>
</gene>
<evidence type="ECO:0000256" key="2">
    <source>
        <dbReference type="SAM" id="Phobius"/>
    </source>
</evidence>
<dbReference type="AlphaFoldDB" id="A0AA41VEH6"/>
<feature type="compositionally biased region" description="Basic and acidic residues" evidence="1">
    <location>
        <begin position="54"/>
        <end position="64"/>
    </location>
</feature>
<name>A0AA41VEH6_PAPNU</name>
<feature type="transmembrane region" description="Helical" evidence="2">
    <location>
        <begin position="71"/>
        <end position="91"/>
    </location>
</feature>
<proteinExistence type="predicted"/>
<organism evidence="3 4">
    <name type="scientific">Papaver nudicaule</name>
    <name type="common">Iceland poppy</name>
    <dbReference type="NCBI Taxonomy" id="74823"/>
    <lineage>
        <taxon>Eukaryota</taxon>
        <taxon>Viridiplantae</taxon>
        <taxon>Streptophyta</taxon>
        <taxon>Embryophyta</taxon>
        <taxon>Tracheophyta</taxon>
        <taxon>Spermatophyta</taxon>
        <taxon>Magnoliopsida</taxon>
        <taxon>Ranunculales</taxon>
        <taxon>Papaveraceae</taxon>
        <taxon>Papaveroideae</taxon>
        <taxon>Papaver</taxon>
    </lineage>
</organism>
<evidence type="ECO:0000256" key="1">
    <source>
        <dbReference type="SAM" id="MobiDB-lite"/>
    </source>
</evidence>
<evidence type="ECO:0000313" key="3">
    <source>
        <dbReference type="EMBL" id="MCL7039738.1"/>
    </source>
</evidence>
<sequence>MAAIQMSTTGFFTSSSHFNRSVHSLVGHIKARPSRSFTKTSRTKLLAGRNSSSKLKEDNKKKNQEEDDDDLTYLLKVGVGSIGGAAVIKYGCVLLPEITKPNLGLSLAMIFTPVLVAVLLLIKQSSATTEQT</sequence>
<keyword evidence="2" id="KW-0472">Membrane</keyword>
<feature type="transmembrane region" description="Helical" evidence="2">
    <location>
        <begin position="103"/>
        <end position="122"/>
    </location>
</feature>
<comment type="caution">
    <text evidence="3">The sequence shown here is derived from an EMBL/GenBank/DDBJ whole genome shotgun (WGS) entry which is preliminary data.</text>
</comment>
<keyword evidence="4" id="KW-1185">Reference proteome</keyword>